<dbReference type="Pfam" id="PF05368">
    <property type="entry name" value="NmrA"/>
    <property type="match status" value="1"/>
</dbReference>
<gene>
    <name evidence="4" type="ORF">IDM48_09810</name>
</gene>
<dbReference type="EMBL" id="CP061538">
    <property type="protein sequence ID" value="QNV39642.1"/>
    <property type="molecule type" value="Genomic_DNA"/>
</dbReference>
<dbReference type="KEGG" id="rama:IDM48_09810"/>
<dbReference type="SUPFAM" id="SSF51735">
    <property type="entry name" value="NAD(P)-binding Rossmann-fold domains"/>
    <property type="match status" value="1"/>
</dbReference>
<proteinExistence type="inferred from homology"/>
<dbReference type="RefSeq" id="WP_190617179.1">
    <property type="nucleotide sequence ID" value="NZ_CP061538.1"/>
</dbReference>
<evidence type="ECO:0000256" key="2">
    <source>
        <dbReference type="ARBA" id="ARBA00022857"/>
    </source>
</evidence>
<dbReference type="AlphaFoldDB" id="A0A7H2BIZ6"/>
<name>A0A7H2BIZ6_9MICC</name>
<keyword evidence="2" id="KW-0521">NADP</keyword>
<accession>A0A7H2BIZ6</accession>
<keyword evidence="5" id="KW-1185">Reference proteome</keyword>
<dbReference type="InterPro" id="IPR036291">
    <property type="entry name" value="NAD(P)-bd_dom_sf"/>
</dbReference>
<evidence type="ECO:0000313" key="5">
    <source>
        <dbReference type="Proteomes" id="UP000516421"/>
    </source>
</evidence>
<evidence type="ECO:0000313" key="4">
    <source>
        <dbReference type="EMBL" id="QNV39642.1"/>
    </source>
</evidence>
<organism evidence="4 5">
    <name type="scientific">Rothia amarae</name>
    <dbReference type="NCBI Taxonomy" id="169480"/>
    <lineage>
        <taxon>Bacteria</taxon>
        <taxon>Bacillati</taxon>
        <taxon>Actinomycetota</taxon>
        <taxon>Actinomycetes</taxon>
        <taxon>Micrococcales</taxon>
        <taxon>Micrococcaceae</taxon>
        <taxon>Rothia</taxon>
    </lineage>
</organism>
<dbReference type="Gene3D" id="3.40.50.720">
    <property type="entry name" value="NAD(P)-binding Rossmann-like Domain"/>
    <property type="match status" value="1"/>
</dbReference>
<evidence type="ECO:0000256" key="1">
    <source>
        <dbReference type="ARBA" id="ARBA00006328"/>
    </source>
</evidence>
<sequence>MQGGAVARALLAHGLEVTAFVRNSESGPAQELKALGAKLAMGTMDDMQSLEAATAGQDVVFSMQPSGTAPGAESEQAHNIASAAHKNGVKQIIHTFVSATGWREMP</sequence>
<evidence type="ECO:0000259" key="3">
    <source>
        <dbReference type="Pfam" id="PF05368"/>
    </source>
</evidence>
<comment type="similarity">
    <text evidence="1">Belongs to the NmrA-type oxidoreductase family.</text>
</comment>
<protein>
    <submittedName>
        <fullName evidence="4">NmrA family NAD(P)-binding protein</fullName>
    </submittedName>
</protein>
<dbReference type="InterPro" id="IPR008030">
    <property type="entry name" value="NmrA-like"/>
</dbReference>
<dbReference type="PANTHER" id="PTHR42748:SF7">
    <property type="entry name" value="NMRA LIKE REDOX SENSOR 1-RELATED"/>
    <property type="match status" value="1"/>
</dbReference>
<reference evidence="4 5" key="1">
    <citation type="submission" date="2020-09" db="EMBL/GenBank/DDBJ databases">
        <title>Investigation of environmental microbe.</title>
        <authorList>
            <person name="Ou Y."/>
            <person name="Kang Q."/>
        </authorList>
    </citation>
    <scope>NUCLEOTIDE SEQUENCE [LARGE SCALE GENOMIC DNA]</scope>
    <source>
        <strain evidence="4 5">KJZ-9</strain>
    </source>
</reference>
<dbReference type="InterPro" id="IPR051164">
    <property type="entry name" value="NmrA-like_oxidored"/>
</dbReference>
<dbReference type="Proteomes" id="UP000516421">
    <property type="component" value="Chromosome"/>
</dbReference>
<feature type="domain" description="NmrA-like" evidence="3">
    <location>
        <begin position="2"/>
        <end position="94"/>
    </location>
</feature>
<dbReference type="PANTHER" id="PTHR42748">
    <property type="entry name" value="NITROGEN METABOLITE REPRESSION PROTEIN NMRA FAMILY MEMBER"/>
    <property type="match status" value="1"/>
</dbReference>